<name>A0A6A5VPX0_9PLEO</name>
<dbReference type="Proteomes" id="UP000800036">
    <property type="component" value="Unassembled WGS sequence"/>
</dbReference>
<reference evidence="1" key="1">
    <citation type="journal article" date="2020" name="Stud. Mycol.">
        <title>101 Dothideomycetes genomes: a test case for predicting lifestyles and emergence of pathogens.</title>
        <authorList>
            <person name="Haridas S."/>
            <person name="Albert R."/>
            <person name="Binder M."/>
            <person name="Bloem J."/>
            <person name="Labutti K."/>
            <person name="Salamov A."/>
            <person name="Andreopoulos B."/>
            <person name="Baker S."/>
            <person name="Barry K."/>
            <person name="Bills G."/>
            <person name="Bluhm B."/>
            <person name="Cannon C."/>
            <person name="Castanera R."/>
            <person name="Culley D."/>
            <person name="Daum C."/>
            <person name="Ezra D."/>
            <person name="Gonzalez J."/>
            <person name="Henrissat B."/>
            <person name="Kuo A."/>
            <person name="Liang C."/>
            <person name="Lipzen A."/>
            <person name="Lutzoni F."/>
            <person name="Magnuson J."/>
            <person name="Mondo S."/>
            <person name="Nolan M."/>
            <person name="Ohm R."/>
            <person name="Pangilinan J."/>
            <person name="Park H.-J."/>
            <person name="Ramirez L."/>
            <person name="Alfaro M."/>
            <person name="Sun H."/>
            <person name="Tritt A."/>
            <person name="Yoshinaga Y."/>
            <person name="Zwiers L.-H."/>
            <person name="Turgeon B."/>
            <person name="Goodwin S."/>
            <person name="Spatafora J."/>
            <person name="Crous P."/>
            <person name="Grigoriev I."/>
        </authorList>
    </citation>
    <scope>NUCLEOTIDE SEQUENCE</scope>
    <source>
        <strain evidence="1">CBS 107.79</strain>
    </source>
</reference>
<accession>A0A6A5VPX0</accession>
<sequence length="70" mass="7947">MPAPPMDELYVFGYGYNKQFPSSLRPGDDPVQRPEHLDVKTVSTPTRTLHAESIEILWASWCDLISLTVE</sequence>
<evidence type="ECO:0000313" key="1">
    <source>
        <dbReference type="EMBL" id="KAF1977752.1"/>
    </source>
</evidence>
<gene>
    <name evidence="1" type="ORF">BU23DRAFT_272974</name>
</gene>
<dbReference type="AlphaFoldDB" id="A0A6A5VPX0"/>
<organism evidence="1 2">
    <name type="scientific">Bimuria novae-zelandiae CBS 107.79</name>
    <dbReference type="NCBI Taxonomy" id="1447943"/>
    <lineage>
        <taxon>Eukaryota</taxon>
        <taxon>Fungi</taxon>
        <taxon>Dikarya</taxon>
        <taxon>Ascomycota</taxon>
        <taxon>Pezizomycotina</taxon>
        <taxon>Dothideomycetes</taxon>
        <taxon>Pleosporomycetidae</taxon>
        <taxon>Pleosporales</taxon>
        <taxon>Massarineae</taxon>
        <taxon>Didymosphaeriaceae</taxon>
        <taxon>Bimuria</taxon>
    </lineage>
</organism>
<evidence type="ECO:0000313" key="2">
    <source>
        <dbReference type="Proteomes" id="UP000800036"/>
    </source>
</evidence>
<proteinExistence type="predicted"/>
<dbReference type="EMBL" id="ML976662">
    <property type="protein sequence ID" value="KAF1977752.1"/>
    <property type="molecule type" value="Genomic_DNA"/>
</dbReference>
<protein>
    <submittedName>
        <fullName evidence="1">Uncharacterized protein</fullName>
    </submittedName>
</protein>
<keyword evidence="2" id="KW-1185">Reference proteome</keyword>